<dbReference type="PANTHER" id="PTHR35891">
    <property type="entry name" value="THIOL:DISULFIDE INTERCHANGE PROTEIN DSBA"/>
    <property type="match status" value="1"/>
</dbReference>
<dbReference type="Gene3D" id="3.40.30.10">
    <property type="entry name" value="Glutaredoxin"/>
    <property type="match status" value="1"/>
</dbReference>
<keyword evidence="3 5" id="KW-1015">Disulfide bond</keyword>
<dbReference type="PIRSF" id="PIRSF001488">
    <property type="entry name" value="Tdi_protein"/>
    <property type="match status" value="1"/>
</dbReference>
<feature type="disulfide bond" description="Redox-active" evidence="6">
    <location>
        <begin position="54"/>
        <end position="57"/>
    </location>
</feature>
<dbReference type="Pfam" id="PF01323">
    <property type="entry name" value="DSBA"/>
    <property type="match status" value="1"/>
</dbReference>
<evidence type="ECO:0000256" key="1">
    <source>
        <dbReference type="ARBA" id="ARBA00005791"/>
    </source>
</evidence>
<evidence type="ECO:0000256" key="5">
    <source>
        <dbReference type="PIRNR" id="PIRNR001488"/>
    </source>
</evidence>
<dbReference type="InterPro" id="IPR023205">
    <property type="entry name" value="DsbA/DsbL"/>
</dbReference>
<proteinExistence type="inferred from homology"/>
<evidence type="ECO:0000259" key="8">
    <source>
        <dbReference type="Pfam" id="PF01323"/>
    </source>
</evidence>
<evidence type="ECO:0000256" key="2">
    <source>
        <dbReference type="ARBA" id="ARBA00022729"/>
    </source>
</evidence>
<evidence type="ECO:0000256" key="4">
    <source>
        <dbReference type="ARBA" id="ARBA00023284"/>
    </source>
</evidence>
<dbReference type="SUPFAM" id="SSF52833">
    <property type="entry name" value="Thioredoxin-like"/>
    <property type="match status" value="1"/>
</dbReference>
<organism evidence="9 10">
    <name type="scientific">Candidatus Muproteobacteria bacterium RIFCSPLOWO2_01_FULL_60_18</name>
    <dbReference type="NCBI Taxonomy" id="1817768"/>
    <lineage>
        <taxon>Bacteria</taxon>
        <taxon>Pseudomonadati</taxon>
        <taxon>Pseudomonadota</taxon>
        <taxon>Candidatus Muproteobacteria</taxon>
    </lineage>
</organism>
<dbReference type="STRING" id="1817768.A3A87_00080"/>
<gene>
    <name evidence="9" type="ORF">A3A87_00080</name>
</gene>
<evidence type="ECO:0000256" key="7">
    <source>
        <dbReference type="SAM" id="SignalP"/>
    </source>
</evidence>
<evidence type="ECO:0000313" key="9">
    <source>
        <dbReference type="EMBL" id="OGI51071.1"/>
    </source>
</evidence>
<keyword evidence="4" id="KW-0676">Redox-active center</keyword>
<dbReference type="GO" id="GO:0016491">
    <property type="term" value="F:oxidoreductase activity"/>
    <property type="evidence" value="ECO:0007669"/>
    <property type="project" value="InterPro"/>
</dbReference>
<keyword evidence="5" id="KW-0574">Periplasm</keyword>
<comment type="subcellular location">
    <subcellularLocation>
        <location evidence="5">Periplasm</location>
    </subcellularLocation>
</comment>
<accession>A0A1F6U138</accession>
<protein>
    <recommendedName>
        <fullName evidence="5">Thiol:disulfide interchange protein</fullName>
    </recommendedName>
</protein>
<feature type="signal peptide" evidence="7">
    <location>
        <begin position="1"/>
        <end position="21"/>
    </location>
</feature>
<dbReference type="EMBL" id="MFTC01000052">
    <property type="protein sequence ID" value="OGI51071.1"/>
    <property type="molecule type" value="Genomic_DNA"/>
</dbReference>
<dbReference type="InterPro" id="IPR036249">
    <property type="entry name" value="Thioredoxin-like_sf"/>
</dbReference>
<feature type="domain" description="DSBA-like thioredoxin" evidence="8">
    <location>
        <begin position="91"/>
        <end position="183"/>
    </location>
</feature>
<comment type="similarity">
    <text evidence="1">Belongs to the thioredoxin family. DsbA subfamily.</text>
</comment>
<sequence>MKRFLGGCLMTLFLLPGLAHAGFEEGRHYMVLPFPAPVETGDNIEVREFFWYGCPHCYVLEPALASWQKKMPANAQFVRTPGTAPRWMTHAQAYYAFEALGVLEKVHMAFFKAVQEQPGAFNDEKAITGFAASQGVDRKKFGEAFNSFGVRLKLEKAKQLNQDLNINSVPAMVVDGKYLTTAAMAGGEGAMLKLLDDLIGKAAKERKKKPVKK</sequence>
<evidence type="ECO:0000313" key="10">
    <source>
        <dbReference type="Proteomes" id="UP000179037"/>
    </source>
</evidence>
<dbReference type="InterPro" id="IPR050824">
    <property type="entry name" value="Thiol_disulfide_DsbA"/>
</dbReference>
<dbReference type="PANTHER" id="PTHR35891:SF2">
    <property type="entry name" value="THIOL:DISULFIDE INTERCHANGE PROTEIN DSBA"/>
    <property type="match status" value="1"/>
</dbReference>
<evidence type="ECO:0000256" key="6">
    <source>
        <dbReference type="PIRSR" id="PIRSR001488-1"/>
    </source>
</evidence>
<name>A0A1F6U138_9PROT</name>
<keyword evidence="2 7" id="KW-0732">Signal</keyword>
<comment type="caution">
    <text evidence="9">The sequence shown here is derived from an EMBL/GenBank/DDBJ whole genome shotgun (WGS) entry which is preliminary data.</text>
</comment>
<reference evidence="9 10" key="1">
    <citation type="journal article" date="2016" name="Nat. Commun.">
        <title>Thousands of microbial genomes shed light on interconnected biogeochemical processes in an aquifer system.</title>
        <authorList>
            <person name="Anantharaman K."/>
            <person name="Brown C.T."/>
            <person name="Hug L.A."/>
            <person name="Sharon I."/>
            <person name="Castelle C.J."/>
            <person name="Probst A.J."/>
            <person name="Thomas B.C."/>
            <person name="Singh A."/>
            <person name="Wilkins M.J."/>
            <person name="Karaoz U."/>
            <person name="Brodie E.L."/>
            <person name="Williams K.H."/>
            <person name="Hubbard S.S."/>
            <person name="Banfield J.F."/>
        </authorList>
    </citation>
    <scope>NUCLEOTIDE SEQUENCE [LARGE SCALE GENOMIC DNA]</scope>
</reference>
<dbReference type="CDD" id="cd03019">
    <property type="entry name" value="DsbA_DsbA"/>
    <property type="match status" value="1"/>
</dbReference>
<dbReference type="InterPro" id="IPR001853">
    <property type="entry name" value="DSBA-like_thioredoxin_dom"/>
</dbReference>
<feature type="chain" id="PRO_5009526932" description="Thiol:disulfide interchange protein" evidence="7">
    <location>
        <begin position="22"/>
        <end position="213"/>
    </location>
</feature>
<dbReference type="GO" id="GO:0042597">
    <property type="term" value="C:periplasmic space"/>
    <property type="evidence" value="ECO:0007669"/>
    <property type="project" value="UniProtKB-SubCell"/>
</dbReference>
<dbReference type="Proteomes" id="UP000179037">
    <property type="component" value="Unassembled WGS sequence"/>
</dbReference>
<evidence type="ECO:0000256" key="3">
    <source>
        <dbReference type="ARBA" id="ARBA00023157"/>
    </source>
</evidence>
<dbReference type="AlphaFoldDB" id="A0A1F6U138"/>